<evidence type="ECO:0000256" key="1">
    <source>
        <dbReference type="ARBA" id="ARBA00022729"/>
    </source>
</evidence>
<keyword evidence="1 2" id="KW-0732">Signal</keyword>
<accession>A0ABY2FI54</accession>
<dbReference type="EMBL" id="SODU01000002">
    <property type="protein sequence ID" value="TDW90867.1"/>
    <property type="molecule type" value="Genomic_DNA"/>
</dbReference>
<feature type="signal peptide" evidence="2">
    <location>
        <begin position="1"/>
        <end position="32"/>
    </location>
</feature>
<evidence type="ECO:0000313" key="4">
    <source>
        <dbReference type="Proteomes" id="UP000295060"/>
    </source>
</evidence>
<comment type="caution">
    <text evidence="3">The sequence shown here is derived from an EMBL/GenBank/DDBJ whole genome shotgun (WGS) entry which is preliminary data.</text>
</comment>
<keyword evidence="4" id="KW-1185">Reference proteome</keyword>
<feature type="chain" id="PRO_5045935274" description="Phospholipase" evidence="2">
    <location>
        <begin position="33"/>
        <end position="459"/>
    </location>
</feature>
<dbReference type="PANTHER" id="PTHR43037:SF1">
    <property type="entry name" value="BLL1128 PROTEIN"/>
    <property type="match status" value="1"/>
</dbReference>
<dbReference type="SUPFAM" id="SSF53474">
    <property type="entry name" value="alpha/beta-Hydrolases"/>
    <property type="match status" value="1"/>
</dbReference>
<dbReference type="InterPro" id="IPR029058">
    <property type="entry name" value="AB_hydrolase_fold"/>
</dbReference>
<protein>
    <recommendedName>
        <fullName evidence="5">Phospholipase</fullName>
    </recommendedName>
</protein>
<evidence type="ECO:0000256" key="2">
    <source>
        <dbReference type="SAM" id="SignalP"/>
    </source>
</evidence>
<dbReference type="InterPro" id="IPR050955">
    <property type="entry name" value="Plant_Biomass_Hydrol_Est"/>
</dbReference>
<reference evidence="3 4" key="1">
    <citation type="submission" date="2019-03" db="EMBL/GenBank/DDBJ databases">
        <title>Genomic Encyclopedia of Type Strains, Phase III (KMG-III): the genomes of soil and plant-associated and newly described type strains.</title>
        <authorList>
            <person name="Whitman W."/>
        </authorList>
    </citation>
    <scope>NUCLEOTIDE SEQUENCE [LARGE SCALE GENOMIC DNA]</scope>
    <source>
        <strain evidence="3 4">VKMAc-2574</strain>
    </source>
</reference>
<dbReference type="Proteomes" id="UP000295060">
    <property type="component" value="Unassembled WGS sequence"/>
</dbReference>
<evidence type="ECO:0008006" key="5">
    <source>
        <dbReference type="Google" id="ProtNLM"/>
    </source>
</evidence>
<sequence>MSVFARNRSRQWICLLTVVTLGAIGLSTQADAAVVEGTPYSGTDTWMDDSCGYRTDVAATFSGRTSVRTGTGPATSFFFFTDNYSFREVHTDPATGRWFVVRGNGLFKDVQAKPVGGNVFEVKAMNVGQSFVVEDSTGKVAFRFAGVVTFRYLFDTGGDNVPGGQDVEFLGATVSGHDPQVSLCSAAGSLIGTGSASRLTGHPLGSTSSPLGYYEYLPPTYGQGTKKPLLVFLHGYGGTGDGSPAQLPNVINDAGIPLYIANNGWATDRPFVVLAPQHNDVPSPAYPYPCDVPFGGSCVMQLQHGYGNPLPAGSPCWAPSEVQAFLGYALTHYDVDPARVYLTGLSCGGYGVWESLGQSGAATVAAAVPIAGEGRPALGSSGCALASTPIWAFHGDADDVVNPAGSIDTINSLRTCPAPPAKDLRLTIYPQVDHNSWDHAYSGSQGQDIYSWMLGFTRN</sequence>
<dbReference type="Gene3D" id="3.40.50.1820">
    <property type="entry name" value="alpha/beta hydrolase"/>
    <property type="match status" value="1"/>
</dbReference>
<gene>
    <name evidence="3" type="ORF">EV137_4696</name>
</gene>
<evidence type="ECO:0000313" key="3">
    <source>
        <dbReference type="EMBL" id="TDW90867.1"/>
    </source>
</evidence>
<name>A0ABY2FI54_9ACTN</name>
<dbReference type="PANTHER" id="PTHR43037">
    <property type="entry name" value="UNNAMED PRODUCT-RELATED"/>
    <property type="match status" value="1"/>
</dbReference>
<organism evidence="3 4">
    <name type="scientific">Kribbella pratensis</name>
    <dbReference type="NCBI Taxonomy" id="2512112"/>
    <lineage>
        <taxon>Bacteria</taxon>
        <taxon>Bacillati</taxon>
        <taxon>Actinomycetota</taxon>
        <taxon>Actinomycetes</taxon>
        <taxon>Propionibacteriales</taxon>
        <taxon>Kribbellaceae</taxon>
        <taxon>Kribbella</taxon>
    </lineage>
</organism>
<dbReference type="RefSeq" id="WP_134130708.1">
    <property type="nucleotide sequence ID" value="NZ_SODU01000002.1"/>
</dbReference>
<proteinExistence type="predicted"/>